<accession>A0A1R0X249</accession>
<proteinExistence type="predicted"/>
<dbReference type="EMBL" id="MKQP01000038">
    <property type="protein sequence ID" value="OMD27089.1"/>
    <property type="molecule type" value="Genomic_DNA"/>
</dbReference>
<comment type="caution">
    <text evidence="1">The sequence shown here is derived from an EMBL/GenBank/DDBJ whole genome shotgun (WGS) entry which is preliminary data.</text>
</comment>
<organism evidence="1 2">
    <name type="scientific">Paenibacillus odorifer</name>
    <dbReference type="NCBI Taxonomy" id="189426"/>
    <lineage>
        <taxon>Bacteria</taxon>
        <taxon>Bacillati</taxon>
        <taxon>Bacillota</taxon>
        <taxon>Bacilli</taxon>
        <taxon>Bacillales</taxon>
        <taxon>Paenibacillaceae</taxon>
        <taxon>Paenibacillus</taxon>
    </lineage>
</organism>
<name>A0A1R0X249_9BACL</name>
<evidence type="ECO:0000313" key="2">
    <source>
        <dbReference type="Proteomes" id="UP000187465"/>
    </source>
</evidence>
<dbReference type="Proteomes" id="UP000187465">
    <property type="component" value="Unassembled WGS sequence"/>
</dbReference>
<gene>
    <name evidence="1" type="ORF">BJP51_25925</name>
</gene>
<reference evidence="1 2" key="1">
    <citation type="submission" date="2016-10" db="EMBL/GenBank/DDBJ databases">
        <title>Paenibacillus species isolates.</title>
        <authorList>
            <person name="Beno S.M."/>
        </authorList>
    </citation>
    <scope>NUCLEOTIDE SEQUENCE [LARGE SCALE GENOMIC DNA]</scope>
    <source>
        <strain evidence="1 2">FSL H7-0604</strain>
    </source>
</reference>
<dbReference type="AlphaFoldDB" id="A0A1R0X249"/>
<protein>
    <submittedName>
        <fullName evidence="1">Uncharacterized protein</fullName>
    </submittedName>
</protein>
<sequence length="77" mass="9254">MWNLGMISSEQREINLQKGEEGIMNWIYFAKLFRTRFQAGCLAKRLEQDGWIYGYHDPSFVEIYRSRKGRYGVRFLP</sequence>
<evidence type="ECO:0000313" key="1">
    <source>
        <dbReference type="EMBL" id="OMD27089.1"/>
    </source>
</evidence>